<proteinExistence type="predicted"/>
<dbReference type="Gene3D" id="3.30.420.10">
    <property type="entry name" value="Ribonuclease H-like superfamily/Ribonuclease H"/>
    <property type="match status" value="1"/>
</dbReference>
<reference evidence="2 3" key="1">
    <citation type="submission" date="2024-02" db="EMBL/GenBank/DDBJ databases">
        <authorList>
            <person name="Chen Y."/>
            <person name="Shah S."/>
            <person name="Dougan E. K."/>
            <person name="Thang M."/>
            <person name="Chan C."/>
        </authorList>
    </citation>
    <scope>NUCLEOTIDE SEQUENCE [LARGE SCALE GENOMIC DNA]</scope>
</reference>
<feature type="region of interest" description="Disordered" evidence="1">
    <location>
        <begin position="341"/>
        <end position="360"/>
    </location>
</feature>
<protein>
    <recommendedName>
        <fullName evidence="4">Integrase catalytic domain-containing protein</fullName>
    </recommendedName>
</protein>
<evidence type="ECO:0008006" key="4">
    <source>
        <dbReference type="Google" id="ProtNLM"/>
    </source>
</evidence>
<gene>
    <name evidence="2" type="ORF">CCMP2556_LOCUS53003</name>
</gene>
<evidence type="ECO:0000256" key="1">
    <source>
        <dbReference type="SAM" id="MobiDB-lite"/>
    </source>
</evidence>
<organism evidence="2 3">
    <name type="scientific">Durusdinium trenchii</name>
    <dbReference type="NCBI Taxonomy" id="1381693"/>
    <lineage>
        <taxon>Eukaryota</taxon>
        <taxon>Sar</taxon>
        <taxon>Alveolata</taxon>
        <taxon>Dinophyceae</taxon>
        <taxon>Suessiales</taxon>
        <taxon>Symbiodiniaceae</taxon>
        <taxon>Durusdinium</taxon>
    </lineage>
</organism>
<evidence type="ECO:0000313" key="2">
    <source>
        <dbReference type="EMBL" id="CAK9114646.1"/>
    </source>
</evidence>
<feature type="region of interest" description="Disordered" evidence="1">
    <location>
        <begin position="1"/>
        <end position="117"/>
    </location>
</feature>
<sequence>MATLQRRRRQGSREPAAAAEAQEPRRAPREGRRRPPPEETADQKLDRLLKEQRAARASSLPAEDDLAVRRLAMHPTAEGNESQGRRREGSLAPQPGHHGGHHDASAGQLAGAGGLMSTLHDPRANALGLGGLQEAARQSFELLQQALGHHIPFFEVLNYLKDRVRDYLIHQEADSLVGKVLWLELHINLELHMVVVMHRRMPPLPVVELMVVELQHILDYHMVIPQVQVDLPGGLKDSGGGSPAKSTLDEKPKNDIATDLIQEAATLLKTLRSVKTMLLALVDYVAEEKSVGASLIWTMMSSAWPTATLKHLGLWLRAQECRRAPTDVGMLLESPRDPAEYLSDEEGARSGEGCDDSPLPTKLADRIRTSKSWAAWAPGLVAAIKESLRRLLGILEEESRNGDTHNMSKMDLAAWHRHIKQGHIPFRADCRICGEAMGCDKPHKRLGGSATKFTMSADLCGPFPAGRDLGAGVTCKYALISTVAVPIVSELPGEVAEPYDTADDVKYTEDLPCDREEREMLPDDEVQRLNELAQIEEAQEAPGHQNITFAEVIPDRTVESLVRALSRLHAKYRMLGIQVYRLHTDRERSFASVPIQKWCEQRQLRLTLTAGDDSKANGRIEGEVNQIKRRTRLLLHDSGLPQSLWPTALRHAAEGRVRLQLERLGLPSPPMLRYGASVLVKSKRWRRAGQLSMPYRTMQLLGPCPYMSHGWIARDKKGQLLHVRTALEPSPVADQAIMDLQEEDPLPFLDDVGGSLALQFEDERESEEVVGGPMLDSHDQSDQCQHPDLPGELEDPMFCSRQQAEQWHELEQERHWALKQLWCQGLQEVAVGEDAGSVHGSWLREVEMLLRGAEDQLSFQHSSLQNYKMASLAPMAGSTEVPVTVLQTYTVSLQQVRKELEKWKPPLRDEYDQLISSTQAIKPTSEEKLRLDPRFPTMELAPAMLVPTVKSPHGRLRARVVICGNHLTKVNEDHDNSAGEVKSKDQVLIEAGICPPTELWEISHAVYGLNDAPANWSHYRGRELPQLRFEAEGQEYQLVTTPEPNLWKLIKTCPNGIPEEDISEGFLAVYVDDMLVAAPSPLAHAVIDGIRAHWRCSEPEWASSEKSLKFCGFEIKCRPGEVILNQASYTRDLLARHEGIKSRQTPLPLGVQDELEENISIEQVRKAQLSLVNCSGSAGEPDLTSAMEFPSWAAW</sequence>
<keyword evidence="3" id="KW-1185">Reference proteome</keyword>
<dbReference type="InterPro" id="IPR036397">
    <property type="entry name" value="RNaseH_sf"/>
</dbReference>
<comment type="caution">
    <text evidence="2">The sequence shown here is derived from an EMBL/GenBank/DDBJ whole genome shotgun (WGS) entry which is preliminary data.</text>
</comment>
<accession>A0ABP0SQW8</accession>
<feature type="compositionally biased region" description="Basic and acidic residues" evidence="1">
    <location>
        <begin position="22"/>
        <end position="54"/>
    </location>
</feature>
<name>A0ABP0SQW8_9DINO</name>
<dbReference type="EMBL" id="CAXAMN010028028">
    <property type="protein sequence ID" value="CAK9114646.1"/>
    <property type="molecule type" value="Genomic_DNA"/>
</dbReference>
<dbReference type="InterPro" id="IPR012337">
    <property type="entry name" value="RNaseH-like_sf"/>
</dbReference>
<evidence type="ECO:0000313" key="3">
    <source>
        <dbReference type="Proteomes" id="UP001642484"/>
    </source>
</evidence>
<dbReference type="SUPFAM" id="SSF53098">
    <property type="entry name" value="Ribonuclease H-like"/>
    <property type="match status" value="1"/>
</dbReference>
<dbReference type="Proteomes" id="UP001642484">
    <property type="component" value="Unassembled WGS sequence"/>
</dbReference>
<feature type="compositionally biased region" description="Basic residues" evidence="1">
    <location>
        <begin position="1"/>
        <end position="10"/>
    </location>
</feature>